<dbReference type="InterPro" id="IPR040047">
    <property type="entry name" value="VPS50"/>
</dbReference>
<dbReference type="EMBL" id="JARAOO010000001">
    <property type="protein sequence ID" value="KAJ7981082.1"/>
    <property type="molecule type" value="Genomic_DNA"/>
</dbReference>
<dbReference type="Pfam" id="PF10474">
    <property type="entry name" value="Syndetin_C"/>
    <property type="match status" value="1"/>
</dbReference>
<protein>
    <submittedName>
        <fullName evidence="8">Syndetin isoform X1</fullName>
    </submittedName>
</protein>
<evidence type="ECO:0000256" key="4">
    <source>
        <dbReference type="SAM" id="MobiDB-lite"/>
    </source>
</evidence>
<dbReference type="GO" id="GO:0042147">
    <property type="term" value="P:retrograde transport, endosome to Golgi"/>
    <property type="evidence" value="ECO:0007669"/>
    <property type="project" value="InterPro"/>
</dbReference>
<keyword evidence="3" id="KW-0175">Coiled coil</keyword>
<evidence type="ECO:0000256" key="2">
    <source>
        <dbReference type="ARBA" id="ARBA00022927"/>
    </source>
</evidence>
<reference evidence="8 9" key="1">
    <citation type="journal article" date="2023" name="Science">
        <title>Elucidation of the pathway for biosynthesis of saponin adjuvants from the soapbark tree.</title>
        <authorList>
            <person name="Reed J."/>
            <person name="Orme A."/>
            <person name="El-Demerdash A."/>
            <person name="Owen C."/>
            <person name="Martin L.B.B."/>
            <person name="Misra R.C."/>
            <person name="Kikuchi S."/>
            <person name="Rejzek M."/>
            <person name="Martin A.C."/>
            <person name="Harkess A."/>
            <person name="Leebens-Mack J."/>
            <person name="Louveau T."/>
            <person name="Stephenson M.J."/>
            <person name="Osbourn A."/>
        </authorList>
    </citation>
    <scope>NUCLEOTIDE SEQUENCE [LARGE SCALE GENOMIC DNA]</scope>
    <source>
        <strain evidence="8">S10</strain>
    </source>
</reference>
<evidence type="ECO:0000256" key="5">
    <source>
        <dbReference type="SAM" id="Phobius"/>
    </source>
</evidence>
<dbReference type="GO" id="GO:0005829">
    <property type="term" value="C:cytosol"/>
    <property type="evidence" value="ECO:0007669"/>
    <property type="project" value="GOC"/>
</dbReference>
<keyword evidence="9" id="KW-1185">Reference proteome</keyword>
<evidence type="ECO:0000313" key="9">
    <source>
        <dbReference type="Proteomes" id="UP001163823"/>
    </source>
</evidence>
<comment type="caution">
    <text evidence="8">The sequence shown here is derived from an EMBL/GenBank/DDBJ whole genome shotgun (WGS) entry which is preliminary data.</text>
</comment>
<feature type="domain" description="Syndetin C-terminal" evidence="6">
    <location>
        <begin position="677"/>
        <end position="820"/>
    </location>
</feature>
<dbReference type="GO" id="GO:0015031">
    <property type="term" value="P:protein transport"/>
    <property type="evidence" value="ECO:0007669"/>
    <property type="project" value="UniProtKB-KW"/>
</dbReference>
<dbReference type="Proteomes" id="UP001163823">
    <property type="component" value="Chromosome 1"/>
</dbReference>
<accession>A0AAD7VMB0</accession>
<evidence type="ECO:0000256" key="1">
    <source>
        <dbReference type="ARBA" id="ARBA00022448"/>
    </source>
</evidence>
<evidence type="ECO:0000259" key="6">
    <source>
        <dbReference type="Pfam" id="PF10474"/>
    </source>
</evidence>
<dbReference type="PANTHER" id="PTHR13258">
    <property type="entry name" value="SYNDETIN"/>
    <property type="match status" value="1"/>
</dbReference>
<feature type="domain" description="Vacuolar protein sorting-associated protein 54 N-terminal" evidence="7">
    <location>
        <begin position="41"/>
        <end position="190"/>
    </location>
</feature>
<evidence type="ECO:0000313" key="8">
    <source>
        <dbReference type="EMBL" id="KAJ7981082.1"/>
    </source>
</evidence>
<feature type="domain" description="Vacuolar protein sorting-associated protein 54 N-terminal" evidence="7">
    <location>
        <begin position="230"/>
        <end position="273"/>
    </location>
</feature>
<dbReference type="GO" id="GO:0000149">
    <property type="term" value="F:SNARE binding"/>
    <property type="evidence" value="ECO:0007669"/>
    <property type="project" value="TreeGrafter"/>
</dbReference>
<gene>
    <name evidence="8" type="ORF">O6P43_000401</name>
</gene>
<keyword evidence="5" id="KW-0472">Membrane</keyword>
<evidence type="ECO:0000256" key="3">
    <source>
        <dbReference type="ARBA" id="ARBA00023054"/>
    </source>
</evidence>
<dbReference type="Pfam" id="PF10475">
    <property type="entry name" value="Vps54_N"/>
    <property type="match status" value="2"/>
</dbReference>
<dbReference type="InterPro" id="IPR019514">
    <property type="entry name" value="Syndetin_C"/>
</dbReference>
<proteinExistence type="predicted"/>
<organism evidence="8 9">
    <name type="scientific">Quillaja saponaria</name>
    <name type="common">Soap bark tree</name>
    <dbReference type="NCBI Taxonomy" id="32244"/>
    <lineage>
        <taxon>Eukaryota</taxon>
        <taxon>Viridiplantae</taxon>
        <taxon>Streptophyta</taxon>
        <taxon>Embryophyta</taxon>
        <taxon>Tracheophyta</taxon>
        <taxon>Spermatophyta</taxon>
        <taxon>Magnoliopsida</taxon>
        <taxon>eudicotyledons</taxon>
        <taxon>Gunneridae</taxon>
        <taxon>Pentapetalae</taxon>
        <taxon>rosids</taxon>
        <taxon>fabids</taxon>
        <taxon>Fabales</taxon>
        <taxon>Quillajaceae</taxon>
        <taxon>Quillaja</taxon>
    </lineage>
</organism>
<dbReference type="GO" id="GO:0032456">
    <property type="term" value="P:endocytic recycling"/>
    <property type="evidence" value="ECO:0007669"/>
    <property type="project" value="InterPro"/>
</dbReference>
<keyword evidence="1" id="KW-0813">Transport</keyword>
<feature type="compositionally biased region" description="Polar residues" evidence="4">
    <location>
        <begin position="543"/>
        <end position="554"/>
    </location>
</feature>
<dbReference type="GO" id="GO:1990745">
    <property type="term" value="C:EARP complex"/>
    <property type="evidence" value="ECO:0007669"/>
    <property type="project" value="InterPro"/>
</dbReference>
<keyword evidence="2" id="KW-0653">Protein transport</keyword>
<feature type="transmembrane region" description="Helical" evidence="5">
    <location>
        <begin position="92"/>
        <end position="115"/>
    </location>
</feature>
<dbReference type="InterPro" id="IPR019515">
    <property type="entry name" value="VPS54_N"/>
</dbReference>
<evidence type="ECO:0000259" key="7">
    <source>
        <dbReference type="Pfam" id="PF10475"/>
    </source>
</evidence>
<keyword evidence="5" id="KW-1133">Transmembrane helix</keyword>
<keyword evidence="5" id="KW-0812">Transmembrane</keyword>
<name>A0AAD7VMB0_QUISA</name>
<feature type="region of interest" description="Disordered" evidence="4">
    <location>
        <begin position="534"/>
        <end position="555"/>
    </location>
</feature>
<dbReference type="PANTHER" id="PTHR13258:SF0">
    <property type="entry name" value="SYNDETIN"/>
    <property type="match status" value="1"/>
</dbReference>
<dbReference type="AlphaFoldDB" id="A0AAD7VMB0"/>
<sequence length="851" mass="95185">MRNVKHFNAILQYFRFRKQGSSSSCSRSSCCLCSCRFTTSSEDFDPVRHILEHVPSEENELAYFEKQAALRLAQLDKIADQLSRQVMEHHEVMGGVTSFCLYIIFWVVVAGMNLVGELEKDLQIANVICMNGRRHLTSSVNEVSRDLIVNSNSKKKQALLDMIPILAELRCALNMQSALESLVEEGNYCKMSHGAEVWLGKMLQKLDALLLGVCKEFMEEGYITEEDVLTQNSRLTYSDLCLQISESSFRQCLLRTLAVLFKLMCSYHNIMGFQLDNKDSVAQALNMKCNDDISYNSHEVRQVNSDAGTCIASSSDSRDKISSSSPCWVPTTTSSLVETTKTTVSQCTDCPYPVDEAKREDSAGSSSESPWYQLQKEATAFVSQTLQRGRKNHSLLVVYRYCFHLLQQKLKVVCENYFVAIHRQNVHALKMVLEKETWFILPPDTVQFISFAGLIGDGTPLIVSSDGSSTISRVNHSDKSTDSVHTSIKKIGFSDWLHSGNPFLQNVFTSKEGHSYSQPNGTICGEVDGNISDNFHGDEVSPRKSNSNKTNGTDSVLEDENEDLLADFIDEDKITAQTGSSISLLRSVDKYARLMQILEIVNVEFFKQHTNLSGKGSADSLNYRLRKALSRITQDCNQWIKPQSTSPAALSASFTYTDVTPTSPLNTNFGHFPGTSLGLKERCVGADTVSLVARILHRSKAHLQSMLLKSNTTAVEDFHTQLVDAVPDLTEHIHRTTVRQLLHVNGYVDRIANAKWELKDLGLEHNGIGALVIFLHSECMSICCWENSSTIKRGLLMEEFAKSLVTQARSMCAHIMVDIYRTRQMLASSLAHIKNPTILSAASRLTIRIWA</sequence>